<dbReference type="SMART" id="SM00342">
    <property type="entry name" value="HTH_ARAC"/>
    <property type="match status" value="1"/>
</dbReference>
<keyword evidence="2 5" id="KW-0238">DNA-binding</keyword>
<evidence type="ECO:0000259" key="4">
    <source>
        <dbReference type="PROSITE" id="PS01124"/>
    </source>
</evidence>
<evidence type="ECO:0000313" key="6">
    <source>
        <dbReference type="Proteomes" id="UP000004263"/>
    </source>
</evidence>
<keyword evidence="6" id="KW-1185">Reference proteome</keyword>
<dbReference type="Proteomes" id="UP000004263">
    <property type="component" value="Unassembled WGS sequence"/>
</dbReference>
<dbReference type="EMBL" id="AAQH01000001">
    <property type="protein sequence ID" value="EAT13767.1"/>
    <property type="molecule type" value="Genomic_DNA"/>
</dbReference>
<protein>
    <submittedName>
        <fullName evidence="5">AraC-type DNA-binding domain-containing protein</fullName>
    </submittedName>
</protein>
<dbReference type="HOGENOM" id="CLU_047522_1_0_6"/>
<accession>Q1N625</accession>
<evidence type="ECO:0000256" key="3">
    <source>
        <dbReference type="ARBA" id="ARBA00023163"/>
    </source>
</evidence>
<feature type="domain" description="HTH araC/xylS-type" evidence="4">
    <location>
        <begin position="216"/>
        <end position="314"/>
    </location>
</feature>
<dbReference type="PANTHER" id="PTHR47894">
    <property type="entry name" value="HTH-TYPE TRANSCRIPTIONAL REGULATOR GADX"/>
    <property type="match status" value="1"/>
</dbReference>
<dbReference type="SUPFAM" id="SSF46689">
    <property type="entry name" value="Homeodomain-like"/>
    <property type="match status" value="1"/>
</dbReference>
<dbReference type="InterPro" id="IPR009057">
    <property type="entry name" value="Homeodomain-like_sf"/>
</dbReference>
<reference evidence="5 6" key="1">
    <citation type="submission" date="2006-03" db="EMBL/GenBank/DDBJ databases">
        <authorList>
            <person name="Pinhassi J."/>
            <person name="Pedros-Alio C."/>
            <person name="Ferriera S."/>
            <person name="Johnson J."/>
            <person name="Kravitz S."/>
            <person name="Halpern A."/>
            <person name="Remington K."/>
            <person name="Beeson K."/>
            <person name="Tran B."/>
            <person name="Rogers Y.-H."/>
            <person name="Friedman R."/>
            <person name="Venter J.C."/>
        </authorList>
    </citation>
    <scope>NUCLEOTIDE SEQUENCE [LARGE SCALE GENOMIC DNA]</scope>
    <source>
        <strain evidence="5 6">RED65</strain>
    </source>
</reference>
<keyword evidence="3" id="KW-0804">Transcription</keyword>
<dbReference type="Pfam" id="PF12833">
    <property type="entry name" value="HTH_18"/>
    <property type="match status" value="1"/>
</dbReference>
<dbReference type="PANTHER" id="PTHR47894:SF1">
    <property type="entry name" value="HTH-TYPE TRANSCRIPTIONAL REGULATOR VQSM"/>
    <property type="match status" value="1"/>
</dbReference>
<keyword evidence="1" id="KW-0805">Transcription regulation</keyword>
<dbReference type="STRING" id="207949.RED65_10254"/>
<dbReference type="Gene3D" id="1.10.10.60">
    <property type="entry name" value="Homeodomain-like"/>
    <property type="match status" value="1"/>
</dbReference>
<dbReference type="InterPro" id="IPR018062">
    <property type="entry name" value="HTH_AraC-typ_CS"/>
</dbReference>
<dbReference type="PROSITE" id="PS00041">
    <property type="entry name" value="HTH_ARAC_FAMILY_1"/>
    <property type="match status" value="1"/>
</dbReference>
<dbReference type="GO" id="GO:0005829">
    <property type="term" value="C:cytosol"/>
    <property type="evidence" value="ECO:0007669"/>
    <property type="project" value="TreeGrafter"/>
</dbReference>
<dbReference type="PROSITE" id="PS01124">
    <property type="entry name" value="HTH_ARAC_FAMILY_2"/>
    <property type="match status" value="1"/>
</dbReference>
<evidence type="ECO:0000313" key="5">
    <source>
        <dbReference type="EMBL" id="EAT13767.1"/>
    </source>
</evidence>
<evidence type="ECO:0000256" key="2">
    <source>
        <dbReference type="ARBA" id="ARBA00023125"/>
    </source>
</evidence>
<dbReference type="InterPro" id="IPR032687">
    <property type="entry name" value="AraC-type_N"/>
</dbReference>
<dbReference type="AlphaFoldDB" id="Q1N625"/>
<dbReference type="GO" id="GO:0000976">
    <property type="term" value="F:transcription cis-regulatory region binding"/>
    <property type="evidence" value="ECO:0007669"/>
    <property type="project" value="TreeGrafter"/>
</dbReference>
<sequence length="328" mass="37225">MGFDTRTAISKAGINPDLLKDPDNRLPVSQVDALFNGLVSISNKMDLGLSAGASLEARSYNLLQHLLLCCSTLSEALVYLNRYFILFSDEAPPTFSRKGDGSVKISFPLAHSFTEEQRVRMDLVLSITCHWLRQVCGREFKLTQLLLPFSPPSYMASYERWLRAPVRFNCQEVSAVFPAFWLDKQLHQSNPHIMNMIKTEVKNLAEKINNRALLSDRIRQALTQNRIEFSATQKEVAELFHISSRTLNRHLQQEGTSLKSILTQSRIDEAKTMLEENKQSIEQIAMKIGFSGRRTLDRIFIKYVGMSPAQYRSKSATEGSREDSSEVA</sequence>
<name>Q1N625_9GAMM</name>
<dbReference type="Pfam" id="PF12625">
    <property type="entry name" value="Arabinose_bd"/>
    <property type="match status" value="1"/>
</dbReference>
<organism evidence="5 6">
    <name type="scientific">Bermanella marisrubri</name>
    <dbReference type="NCBI Taxonomy" id="207949"/>
    <lineage>
        <taxon>Bacteria</taxon>
        <taxon>Pseudomonadati</taxon>
        <taxon>Pseudomonadota</taxon>
        <taxon>Gammaproteobacteria</taxon>
        <taxon>Oceanospirillales</taxon>
        <taxon>Oceanospirillaceae</taxon>
        <taxon>Bermanella</taxon>
    </lineage>
</organism>
<dbReference type="GO" id="GO:0003700">
    <property type="term" value="F:DNA-binding transcription factor activity"/>
    <property type="evidence" value="ECO:0007669"/>
    <property type="project" value="InterPro"/>
</dbReference>
<gene>
    <name evidence="5" type="ORF">RED65_10254</name>
</gene>
<dbReference type="InterPro" id="IPR018060">
    <property type="entry name" value="HTH_AraC"/>
</dbReference>
<proteinExistence type="predicted"/>
<comment type="caution">
    <text evidence="5">The sequence shown here is derived from an EMBL/GenBank/DDBJ whole genome shotgun (WGS) entry which is preliminary data.</text>
</comment>
<evidence type="ECO:0000256" key="1">
    <source>
        <dbReference type="ARBA" id="ARBA00023015"/>
    </source>
</evidence>